<reference evidence="3" key="2">
    <citation type="journal article" date="2021" name="PeerJ">
        <title>Extensive microbial diversity within the chicken gut microbiome revealed by metagenomics and culture.</title>
        <authorList>
            <person name="Gilroy R."/>
            <person name="Ravi A."/>
            <person name="Getino M."/>
            <person name="Pursley I."/>
            <person name="Horton D.L."/>
            <person name="Alikhan N.F."/>
            <person name="Baker D."/>
            <person name="Gharbi K."/>
            <person name="Hall N."/>
            <person name="Watson M."/>
            <person name="Adriaenssens E.M."/>
            <person name="Foster-Nyarko E."/>
            <person name="Jarju S."/>
            <person name="Secka A."/>
            <person name="Antonio M."/>
            <person name="Oren A."/>
            <person name="Chaudhuri R.R."/>
            <person name="La Ragione R."/>
            <person name="Hildebrand F."/>
            <person name="Pallen M.J."/>
        </authorList>
    </citation>
    <scope>NUCLEOTIDE SEQUENCE</scope>
    <source>
        <strain evidence="3">CHK195-11698</strain>
    </source>
</reference>
<feature type="transmembrane region" description="Helical" evidence="1">
    <location>
        <begin position="18"/>
        <end position="35"/>
    </location>
</feature>
<accession>A0A9D1HRS3</accession>
<feature type="transmembrane region" description="Helical" evidence="1">
    <location>
        <begin position="100"/>
        <end position="119"/>
    </location>
</feature>
<evidence type="ECO:0000259" key="2">
    <source>
        <dbReference type="SMART" id="SM00331"/>
    </source>
</evidence>
<dbReference type="PANTHER" id="PTHR35801:SF1">
    <property type="entry name" value="PHOSPHOSERINE PHOSPHATASE RSBX"/>
    <property type="match status" value="1"/>
</dbReference>
<dbReference type="InterPro" id="IPR039248">
    <property type="entry name" value="Ptase_RsbX"/>
</dbReference>
<sequence length="751" mass="85856">MELSKIQLSRHSLRYEKLLFIFGISFCVCQVPFLGSEAVLCLPVLGVAFACGYLDVLMYFLGVGLAVIILNVSWELLALSLATLGVLVVLSFVYAMKTHFLGYVVTLCLGAYLLLKGYLGGRWMPAGTLVQLLTALGLSLLYIDALPLLRHRQIEDPSDRMLMGGFLMVMSALFCLERIDMHLLMVMLRFGILVVMYVKSIEMGYQLVIYASYWLLLNESGLMGEVESLFICLAVFFLVKGKSRLAFVLTFLFSHLVMPFFVQEGLWVIAVEVMLTGFLFMLIPQKIYASWRYRLNGDSPLATQIGGLISYQRKMSRQLETFSDLFLRIATSFEEENLETNAALYVGNMYEQVCSTCLNCDQCYNRETGDHRLVKLIRKGVIQGLTNQETRYVERYCLKMAEYKKALREQHKLYLHQAEMNEEYHQLKHHLYGQLSLVGKLLERFSKHVDCSDLESEENIRDLLEGYHYLVPYIHKDYLSRDDYCLDIGMMEVNKHEVYDVVIPVLERYLNTPLNVIKMETSGRQLGYMRLVLSNHQNYQLVYGVQQLSKDAASCGDSYLCFHFKQFTLMALSDGMGYGPKAHKESELTLDVFSRLLKSGIGLEESIQTINSLLKIKNRIEMFTTLDLLMFNTRDASVTFLKNGATASYVYHYNQLDKVQTRALPIGIVSKVDTHTEKYQCSDGDLLFMYSDGLEEGIEEVIEQCLREVGDRHPQLIADTIMNTFIDQGKVDDDATIIVVRVEDITQIHTD</sequence>
<gene>
    <name evidence="3" type="ORF">IAD15_09600</name>
</gene>
<dbReference type="PANTHER" id="PTHR35801">
    <property type="entry name" value="PHOSPHOSERINE PHOSPHATASE RSBX"/>
    <property type="match status" value="1"/>
</dbReference>
<dbReference type="EMBL" id="DVMJ01000081">
    <property type="protein sequence ID" value="HIU14309.1"/>
    <property type="molecule type" value="Genomic_DNA"/>
</dbReference>
<feature type="transmembrane region" description="Helical" evidence="1">
    <location>
        <begin position="126"/>
        <end position="149"/>
    </location>
</feature>
<dbReference type="Proteomes" id="UP000824175">
    <property type="component" value="Unassembled WGS sequence"/>
</dbReference>
<dbReference type="InterPro" id="IPR036457">
    <property type="entry name" value="PPM-type-like_dom_sf"/>
</dbReference>
<comment type="caution">
    <text evidence="3">The sequence shown here is derived from an EMBL/GenBank/DDBJ whole genome shotgun (WGS) entry which is preliminary data.</text>
</comment>
<keyword evidence="1" id="KW-1133">Transmembrane helix</keyword>
<feature type="transmembrane region" description="Helical" evidence="1">
    <location>
        <begin position="191"/>
        <end position="215"/>
    </location>
</feature>
<dbReference type="Pfam" id="PF07228">
    <property type="entry name" value="SpoIIE"/>
    <property type="match status" value="1"/>
</dbReference>
<evidence type="ECO:0000313" key="4">
    <source>
        <dbReference type="Proteomes" id="UP000824175"/>
    </source>
</evidence>
<name>A0A9D1HRS3_9FIRM</name>
<dbReference type="AlphaFoldDB" id="A0A9D1HRS3"/>
<keyword evidence="1" id="KW-0472">Membrane</keyword>
<feature type="transmembrane region" description="Helical" evidence="1">
    <location>
        <begin position="47"/>
        <end position="69"/>
    </location>
</feature>
<feature type="transmembrane region" description="Helical" evidence="1">
    <location>
        <begin position="76"/>
        <end position="94"/>
    </location>
</feature>
<dbReference type="SMART" id="SM00331">
    <property type="entry name" value="PP2C_SIG"/>
    <property type="match status" value="1"/>
</dbReference>
<evidence type="ECO:0000313" key="3">
    <source>
        <dbReference type="EMBL" id="HIU14309.1"/>
    </source>
</evidence>
<dbReference type="InterPro" id="IPR001932">
    <property type="entry name" value="PPM-type_phosphatase-like_dom"/>
</dbReference>
<feature type="transmembrane region" description="Helical" evidence="1">
    <location>
        <begin position="221"/>
        <end position="238"/>
    </location>
</feature>
<evidence type="ECO:0000256" key="1">
    <source>
        <dbReference type="SAM" id="Phobius"/>
    </source>
</evidence>
<dbReference type="Gene3D" id="3.60.40.10">
    <property type="entry name" value="PPM-type phosphatase domain"/>
    <property type="match status" value="1"/>
</dbReference>
<reference evidence="3" key="1">
    <citation type="submission" date="2020-10" db="EMBL/GenBank/DDBJ databases">
        <authorList>
            <person name="Gilroy R."/>
        </authorList>
    </citation>
    <scope>NUCLEOTIDE SEQUENCE</scope>
    <source>
        <strain evidence="3">CHK195-11698</strain>
    </source>
</reference>
<dbReference type="Pfam" id="PF19732">
    <property type="entry name" value="SpoIIE_N"/>
    <property type="match status" value="1"/>
</dbReference>
<feature type="transmembrane region" description="Helical" evidence="1">
    <location>
        <begin position="161"/>
        <end position="179"/>
    </location>
</feature>
<dbReference type="SUPFAM" id="SSF81606">
    <property type="entry name" value="PP2C-like"/>
    <property type="match status" value="1"/>
</dbReference>
<feature type="domain" description="PPM-type phosphatase" evidence="2">
    <location>
        <begin position="540"/>
        <end position="742"/>
    </location>
</feature>
<keyword evidence="1" id="KW-0812">Transmembrane</keyword>
<proteinExistence type="predicted"/>
<protein>
    <submittedName>
        <fullName evidence="3">SpoIIE family protein phosphatase</fullName>
    </submittedName>
</protein>
<dbReference type="InterPro" id="IPR045768">
    <property type="entry name" value="SpoIIE_N"/>
</dbReference>
<organism evidence="3 4">
    <name type="scientific">Candidatus Fimiplasma intestinipullorum</name>
    <dbReference type="NCBI Taxonomy" id="2840825"/>
    <lineage>
        <taxon>Bacteria</taxon>
        <taxon>Bacillati</taxon>
        <taxon>Bacillota</taxon>
        <taxon>Clostridia</taxon>
        <taxon>Eubacteriales</taxon>
        <taxon>Candidatus Fimiplasma</taxon>
    </lineage>
</organism>